<dbReference type="Proteomes" id="UP000708208">
    <property type="component" value="Unassembled WGS sequence"/>
</dbReference>
<sequence>GFQCRSAMGQVSKKRTWNNYLSDPTWKKRRKEKSRMNVAHQVTLTQREMMVVWEKQERFKRCRTELEEQRERKRARLEFERGKQRIVRIIPSPEKCMLFSPCRRMRRRNRQADMCRTPDSFVSRISNQSRRSRSPRYSPY</sequence>
<proteinExistence type="predicted"/>
<protein>
    <submittedName>
        <fullName evidence="1">Uncharacterized protein</fullName>
    </submittedName>
</protein>
<comment type="caution">
    <text evidence="1">The sequence shown here is derived from an EMBL/GenBank/DDBJ whole genome shotgun (WGS) entry which is preliminary data.</text>
</comment>
<name>A0A8J2Q5S2_9HEXA</name>
<gene>
    <name evidence="1" type="ORF">AFUS01_LOCUS44424</name>
</gene>
<reference evidence="1" key="1">
    <citation type="submission" date="2021-06" db="EMBL/GenBank/DDBJ databases">
        <authorList>
            <person name="Hodson N. C."/>
            <person name="Mongue J. A."/>
            <person name="Jaron S. K."/>
        </authorList>
    </citation>
    <scope>NUCLEOTIDE SEQUENCE</scope>
</reference>
<keyword evidence="2" id="KW-1185">Reference proteome</keyword>
<feature type="non-terminal residue" evidence="1">
    <location>
        <position position="1"/>
    </location>
</feature>
<dbReference type="EMBL" id="CAJVCH010570462">
    <property type="protein sequence ID" value="CAG7834991.1"/>
    <property type="molecule type" value="Genomic_DNA"/>
</dbReference>
<dbReference type="AlphaFoldDB" id="A0A8J2Q5S2"/>
<organism evidence="1 2">
    <name type="scientific">Allacma fusca</name>
    <dbReference type="NCBI Taxonomy" id="39272"/>
    <lineage>
        <taxon>Eukaryota</taxon>
        <taxon>Metazoa</taxon>
        <taxon>Ecdysozoa</taxon>
        <taxon>Arthropoda</taxon>
        <taxon>Hexapoda</taxon>
        <taxon>Collembola</taxon>
        <taxon>Symphypleona</taxon>
        <taxon>Sminthuridae</taxon>
        <taxon>Allacma</taxon>
    </lineage>
</organism>
<evidence type="ECO:0000313" key="1">
    <source>
        <dbReference type="EMBL" id="CAG7834991.1"/>
    </source>
</evidence>
<evidence type="ECO:0000313" key="2">
    <source>
        <dbReference type="Proteomes" id="UP000708208"/>
    </source>
</evidence>
<accession>A0A8J2Q5S2</accession>